<protein>
    <submittedName>
        <fullName evidence="1">Uncharacterized protein</fullName>
    </submittedName>
</protein>
<reference evidence="1" key="1">
    <citation type="submission" date="2021-01" db="EMBL/GenBank/DDBJ databases">
        <authorList>
            <person name="Corre E."/>
            <person name="Pelletier E."/>
            <person name="Niang G."/>
            <person name="Scheremetjew M."/>
            <person name="Finn R."/>
            <person name="Kale V."/>
            <person name="Holt S."/>
            <person name="Cochrane G."/>
            <person name="Meng A."/>
            <person name="Brown T."/>
            <person name="Cohen L."/>
        </authorList>
    </citation>
    <scope>NUCLEOTIDE SEQUENCE</scope>
    <source>
        <strain evidence="1">RCC1130</strain>
    </source>
</reference>
<organism evidence="1">
    <name type="scientific">Calcidiscus leptoporus</name>
    <dbReference type="NCBI Taxonomy" id="127549"/>
    <lineage>
        <taxon>Eukaryota</taxon>
        <taxon>Haptista</taxon>
        <taxon>Haptophyta</taxon>
        <taxon>Prymnesiophyceae</taxon>
        <taxon>Coccolithales</taxon>
        <taxon>Calcidiscaceae</taxon>
        <taxon>Calcidiscus</taxon>
    </lineage>
</organism>
<gene>
    <name evidence="1" type="ORF">CLEP1334_LOCUS14341</name>
</gene>
<sequence>MLQRQYELLIESEHALRSQLAAVAPQPAAVAAGVAAGGSGACVMTEQLDELERLSAQRRAQVVAANKVARTVGAHLAEARADLSLLSPSLSSTQHEQPPRG</sequence>
<name>A0A7S0NX67_9EUKA</name>
<proteinExistence type="predicted"/>
<evidence type="ECO:0000313" key="1">
    <source>
        <dbReference type="EMBL" id="CAD8539058.1"/>
    </source>
</evidence>
<dbReference type="EMBL" id="HBER01028567">
    <property type="protein sequence ID" value="CAD8539058.1"/>
    <property type="molecule type" value="Transcribed_RNA"/>
</dbReference>
<accession>A0A7S0NX67</accession>
<dbReference type="AlphaFoldDB" id="A0A7S0NX67"/>